<dbReference type="GeneID" id="68115067"/>
<dbReference type="InterPro" id="IPR001680">
    <property type="entry name" value="WD40_rpt"/>
</dbReference>
<dbReference type="OrthoDB" id="273067at2759"/>
<dbReference type="Proteomes" id="UP000444721">
    <property type="component" value="Unassembled WGS sequence"/>
</dbReference>
<dbReference type="SMART" id="SM00320">
    <property type="entry name" value="WD40"/>
    <property type="match status" value="5"/>
</dbReference>
<dbReference type="InterPro" id="IPR019775">
    <property type="entry name" value="WD40_repeat_CS"/>
</dbReference>
<accession>A0A6A5CBK8</accession>
<dbReference type="PANTHER" id="PTHR22847:SF637">
    <property type="entry name" value="WD REPEAT DOMAIN 5B"/>
    <property type="match status" value="1"/>
</dbReference>
<keyword evidence="6" id="KW-1185">Reference proteome</keyword>
<dbReference type="EMBL" id="VFQX01000004">
    <property type="protein sequence ID" value="KAF0983934.1"/>
    <property type="molecule type" value="Genomic_DNA"/>
</dbReference>
<protein>
    <recommendedName>
        <fullName evidence="4">BACK domain-containing protein</fullName>
    </recommendedName>
</protein>
<keyword evidence="2" id="KW-0677">Repeat</keyword>
<dbReference type="PANTHER" id="PTHR22847">
    <property type="entry name" value="WD40 REPEAT PROTEIN"/>
    <property type="match status" value="1"/>
</dbReference>
<dbReference type="SUPFAM" id="SSF50978">
    <property type="entry name" value="WD40 repeat-like"/>
    <property type="match status" value="1"/>
</dbReference>
<evidence type="ECO:0000256" key="1">
    <source>
        <dbReference type="ARBA" id="ARBA00022574"/>
    </source>
</evidence>
<dbReference type="VEuPathDB" id="AmoebaDB:NF0017990"/>
<dbReference type="PROSITE" id="PS00678">
    <property type="entry name" value="WD_REPEATS_1"/>
    <property type="match status" value="1"/>
</dbReference>
<evidence type="ECO:0000313" key="6">
    <source>
        <dbReference type="Proteomes" id="UP000444721"/>
    </source>
</evidence>
<dbReference type="AlphaFoldDB" id="A0A6A5CBK8"/>
<reference evidence="5 6" key="1">
    <citation type="journal article" date="2019" name="Sci. Rep.">
        <title>Nanopore sequencing improves the draft genome of the human pathogenic amoeba Naegleria fowleri.</title>
        <authorList>
            <person name="Liechti N."/>
            <person name="Schurch N."/>
            <person name="Bruggmann R."/>
            <person name="Wittwer M."/>
        </authorList>
    </citation>
    <scope>NUCLEOTIDE SEQUENCE [LARGE SCALE GENOMIC DNA]</scope>
    <source>
        <strain evidence="5 6">ATCC 30894</strain>
    </source>
</reference>
<dbReference type="OMA" id="SSIRCAT"/>
<feature type="domain" description="BACK" evidence="4">
    <location>
        <begin position="224"/>
        <end position="289"/>
    </location>
</feature>
<organism evidence="5 6">
    <name type="scientific">Naegleria fowleri</name>
    <name type="common">Brain eating amoeba</name>
    <dbReference type="NCBI Taxonomy" id="5763"/>
    <lineage>
        <taxon>Eukaryota</taxon>
        <taxon>Discoba</taxon>
        <taxon>Heterolobosea</taxon>
        <taxon>Tetramitia</taxon>
        <taxon>Eutetramitia</taxon>
        <taxon>Vahlkampfiidae</taxon>
        <taxon>Naegleria</taxon>
    </lineage>
</organism>
<gene>
    <name evidence="5" type="ORF">FDP41_007849</name>
</gene>
<keyword evidence="1 3" id="KW-0853">WD repeat</keyword>
<evidence type="ECO:0000259" key="4">
    <source>
        <dbReference type="Pfam" id="PF07707"/>
    </source>
</evidence>
<dbReference type="Gene3D" id="2.130.10.10">
    <property type="entry name" value="YVTN repeat-like/Quinoprotein amine dehydrogenase"/>
    <property type="match status" value="2"/>
</dbReference>
<dbReference type="InterPro" id="IPR015943">
    <property type="entry name" value="WD40/YVTN_repeat-like_dom_sf"/>
</dbReference>
<dbReference type="Pfam" id="PF00400">
    <property type="entry name" value="WD40"/>
    <property type="match status" value="1"/>
</dbReference>
<feature type="repeat" description="WD" evidence="3">
    <location>
        <begin position="575"/>
        <end position="614"/>
    </location>
</feature>
<proteinExistence type="predicted"/>
<dbReference type="Pfam" id="PF07707">
    <property type="entry name" value="BACK"/>
    <property type="match status" value="1"/>
</dbReference>
<comment type="caution">
    <text evidence="5">The sequence shown here is derived from an EMBL/GenBank/DDBJ whole genome shotgun (WGS) entry which is preliminary data.</text>
</comment>
<dbReference type="PROSITE" id="PS50082">
    <property type="entry name" value="WD_REPEATS_2"/>
    <property type="match status" value="1"/>
</dbReference>
<evidence type="ECO:0000313" key="5">
    <source>
        <dbReference type="EMBL" id="KAF0983934.1"/>
    </source>
</evidence>
<dbReference type="RefSeq" id="XP_044568647.1">
    <property type="nucleotide sequence ID" value="XM_044711638.1"/>
</dbReference>
<dbReference type="GO" id="GO:1990234">
    <property type="term" value="C:transferase complex"/>
    <property type="evidence" value="ECO:0007669"/>
    <property type="project" value="UniProtKB-ARBA"/>
</dbReference>
<name>A0A6A5CBK8_NAEFO</name>
<dbReference type="InterPro" id="IPR011705">
    <property type="entry name" value="BACK"/>
</dbReference>
<evidence type="ECO:0000256" key="2">
    <source>
        <dbReference type="ARBA" id="ARBA00022737"/>
    </source>
</evidence>
<dbReference type="VEuPathDB" id="AmoebaDB:FDP41_007849"/>
<dbReference type="InterPro" id="IPR036322">
    <property type="entry name" value="WD40_repeat_dom_sf"/>
</dbReference>
<evidence type="ECO:0000256" key="3">
    <source>
        <dbReference type="PROSITE-ProRule" id="PRU00221"/>
    </source>
</evidence>
<sequence>MCVPHQQQLPTIPFLNTAISEDHFKAHLLAQSWELTARHKQDPNLDLDDQYWKVILEIDHERKFEYVFHKDVIADNSALFHNIIGAMYDFEDLKQHNTCIQIVSDEERIVFEQVIIPCLYGSRFIEITKGSQLIIALDFFDYLQMESFKSLLQPSFFELYTSKPTRNKTEYLDEHSDYYLRVYFDTHPTFVVDPFYVNYHYERCIKGFCKFLQPKNLTRCEKLFSTMNPENFLQLVSQDSLGIYEEDQLVDAIEIFLRVHPQIPKEFLNKIWRQVKVKFVRDQTFFKLMNHDSIDNATKEFMKKKRNENNETRRDYINPIMMIATNVGTLEKWNIYKDSCEYSVKVHTGYIHDIICKDMGDYSFIFTCGDDGRVCLCKSEKKGPLMFIKAIQFSPITPVLSISANDNVLTAVTGLGQVHCVDISSNTSDKVTPVMSISTLIENDTPSRCVVVTNSHIFIGDTIGHIHVWNLGNSVDSKRYYIHTKQVMCMKVITFKNNDYLLSGGCDRKVVICKIDRQDGSLSRLQTFDVSTGYIYSLDFILKSTDDFARNAIVTGATDFMVNVIEIGSGIATSFREHQNFVYSVISNGFQAISASDDSSIRVWNTETGECDQSLFLPNAARKIVIESSQSFQNH</sequence>
<dbReference type="VEuPathDB" id="AmoebaDB:NfTy_005410"/>